<proteinExistence type="predicted"/>
<gene>
    <name evidence="1" type="ORF">BD311DRAFT_772249</name>
</gene>
<reference evidence="1" key="1">
    <citation type="submission" date="2019-01" db="EMBL/GenBank/DDBJ databases">
        <title>Draft genome sequences of three monokaryotic isolates of the white-rot basidiomycete fungus Dichomitus squalens.</title>
        <authorList>
            <consortium name="DOE Joint Genome Institute"/>
            <person name="Lopez S.C."/>
            <person name="Andreopoulos B."/>
            <person name="Pangilinan J."/>
            <person name="Lipzen A."/>
            <person name="Riley R."/>
            <person name="Ahrendt S."/>
            <person name="Ng V."/>
            <person name="Barry K."/>
            <person name="Daum C."/>
            <person name="Grigoriev I.V."/>
            <person name="Hilden K.S."/>
            <person name="Makela M.R."/>
            <person name="de Vries R.P."/>
        </authorList>
    </citation>
    <scope>NUCLEOTIDE SEQUENCE [LARGE SCALE GENOMIC DNA]</scope>
    <source>
        <strain evidence="1">OM18370.1</strain>
    </source>
</reference>
<dbReference type="Proteomes" id="UP000292957">
    <property type="component" value="Unassembled WGS sequence"/>
</dbReference>
<accession>A0A4Q9M3M5</accession>
<protein>
    <submittedName>
        <fullName evidence="1">Uncharacterized protein</fullName>
    </submittedName>
</protein>
<dbReference type="AlphaFoldDB" id="A0A4Q9M3M5"/>
<organism evidence="1">
    <name type="scientific">Dichomitus squalens</name>
    <dbReference type="NCBI Taxonomy" id="114155"/>
    <lineage>
        <taxon>Eukaryota</taxon>
        <taxon>Fungi</taxon>
        <taxon>Dikarya</taxon>
        <taxon>Basidiomycota</taxon>
        <taxon>Agaricomycotina</taxon>
        <taxon>Agaricomycetes</taxon>
        <taxon>Polyporales</taxon>
        <taxon>Polyporaceae</taxon>
        <taxon>Dichomitus</taxon>
    </lineage>
</organism>
<dbReference type="EMBL" id="ML143618">
    <property type="protein sequence ID" value="TBU21369.1"/>
    <property type="molecule type" value="Genomic_DNA"/>
</dbReference>
<name>A0A4Q9M3M5_9APHY</name>
<sequence>MASKPYALLARASSYLALYDSIQEPQQQFLELQLESWLCAEGLQLSMLPWLMAGQQSSNLVGTCISEDISNGGRAWHPGDDRCHRFLLLATRSSQACACVCRLRRRRNEVEGTWRLGLDASRLDTYYTNTSISFCKKTPNPDEVGGSTENRPSEPLHVGIDLRFPCSFVGSSLPHRINEMRTDLPLYDH</sequence>
<evidence type="ECO:0000313" key="1">
    <source>
        <dbReference type="EMBL" id="TBU21369.1"/>
    </source>
</evidence>